<sequence>MMTQTIRIAAAVIIRADGQTLLVRKRETTAFMQPGGKIEPKETPSSALLRELVEEIGLHVSPEDLHPLGYFEAPAANEAGFTVSADVFLIEIGNIHIARSAAIEELRWIDPEKPGDITMAELTEHHILPAFLQKRAGG</sequence>
<proteinExistence type="predicted"/>
<dbReference type="RefSeq" id="WP_308422327.1">
    <property type="nucleotide sequence ID" value="NZ_BMHW01000001.1"/>
</dbReference>
<dbReference type="SUPFAM" id="SSF55811">
    <property type="entry name" value="Nudix"/>
    <property type="match status" value="1"/>
</dbReference>
<dbReference type="Proteomes" id="UP000547879">
    <property type="component" value="Unassembled WGS sequence"/>
</dbReference>
<organism evidence="4 5">
    <name type="scientific">Rhizobium wenxiniae</name>
    <dbReference type="NCBI Taxonomy" id="1737357"/>
    <lineage>
        <taxon>Bacteria</taxon>
        <taxon>Pseudomonadati</taxon>
        <taxon>Pseudomonadota</taxon>
        <taxon>Alphaproteobacteria</taxon>
        <taxon>Hyphomicrobiales</taxon>
        <taxon>Rhizobiaceae</taxon>
        <taxon>Rhizobium/Agrobacterium group</taxon>
        <taxon>Rhizobium</taxon>
    </lineage>
</organism>
<dbReference type="Pfam" id="PF00293">
    <property type="entry name" value="NUDIX"/>
    <property type="match status" value="1"/>
</dbReference>
<name>A0A7W9Y2Z3_9HYPH</name>
<accession>A0A7W9Y2Z3</accession>
<dbReference type="InterPro" id="IPR015797">
    <property type="entry name" value="NUDIX_hydrolase-like_dom_sf"/>
</dbReference>
<keyword evidence="2" id="KW-0378">Hydrolase</keyword>
<dbReference type="CDD" id="cd04690">
    <property type="entry name" value="NUDIX_Hydrolase"/>
    <property type="match status" value="1"/>
</dbReference>
<evidence type="ECO:0000313" key="4">
    <source>
        <dbReference type="EMBL" id="MBB6161016.1"/>
    </source>
</evidence>
<dbReference type="PROSITE" id="PS51462">
    <property type="entry name" value="NUDIX"/>
    <property type="match status" value="1"/>
</dbReference>
<dbReference type="GO" id="GO:0016787">
    <property type="term" value="F:hydrolase activity"/>
    <property type="evidence" value="ECO:0007669"/>
    <property type="project" value="UniProtKB-KW"/>
</dbReference>
<evidence type="ECO:0000256" key="2">
    <source>
        <dbReference type="ARBA" id="ARBA00022801"/>
    </source>
</evidence>
<evidence type="ECO:0000313" key="5">
    <source>
        <dbReference type="Proteomes" id="UP000547879"/>
    </source>
</evidence>
<protein>
    <submittedName>
        <fullName evidence="4">8-oxo-dGTP pyrophosphatase MutT (NUDIX family)</fullName>
    </submittedName>
</protein>
<dbReference type="PANTHER" id="PTHR43046:SF2">
    <property type="entry name" value="8-OXO-DGTP DIPHOSPHATASE-RELATED"/>
    <property type="match status" value="1"/>
</dbReference>
<dbReference type="EMBL" id="JACHEG010000001">
    <property type="protein sequence ID" value="MBB6161016.1"/>
    <property type="molecule type" value="Genomic_DNA"/>
</dbReference>
<keyword evidence="5" id="KW-1185">Reference proteome</keyword>
<comment type="cofactor">
    <cofactor evidence="1">
        <name>Mg(2+)</name>
        <dbReference type="ChEBI" id="CHEBI:18420"/>
    </cofactor>
</comment>
<dbReference type="InterPro" id="IPR020084">
    <property type="entry name" value="NUDIX_hydrolase_CS"/>
</dbReference>
<evidence type="ECO:0000259" key="3">
    <source>
        <dbReference type="PROSITE" id="PS51462"/>
    </source>
</evidence>
<dbReference type="Gene3D" id="3.90.79.10">
    <property type="entry name" value="Nucleoside Triphosphate Pyrophosphohydrolase"/>
    <property type="match status" value="1"/>
</dbReference>
<dbReference type="InterPro" id="IPR000086">
    <property type="entry name" value="NUDIX_hydrolase_dom"/>
</dbReference>
<dbReference type="PROSITE" id="PS00893">
    <property type="entry name" value="NUDIX_BOX"/>
    <property type="match status" value="1"/>
</dbReference>
<reference evidence="4 5" key="1">
    <citation type="submission" date="2020-08" db="EMBL/GenBank/DDBJ databases">
        <title>Genomic Encyclopedia of Type Strains, Phase IV (KMG-IV): sequencing the most valuable type-strain genomes for metagenomic binning, comparative biology and taxonomic classification.</title>
        <authorList>
            <person name="Goeker M."/>
        </authorList>
    </citation>
    <scope>NUCLEOTIDE SEQUENCE [LARGE SCALE GENOMIC DNA]</scope>
    <source>
        <strain evidence="4 5">DSM 100734</strain>
    </source>
</reference>
<dbReference type="PANTHER" id="PTHR43046">
    <property type="entry name" value="GDP-MANNOSE MANNOSYL HYDROLASE"/>
    <property type="match status" value="1"/>
</dbReference>
<evidence type="ECO:0000256" key="1">
    <source>
        <dbReference type="ARBA" id="ARBA00001946"/>
    </source>
</evidence>
<dbReference type="AlphaFoldDB" id="A0A7W9Y2Z3"/>
<feature type="domain" description="Nudix hydrolase" evidence="3">
    <location>
        <begin position="5"/>
        <end position="133"/>
    </location>
</feature>
<comment type="caution">
    <text evidence="4">The sequence shown here is derived from an EMBL/GenBank/DDBJ whole genome shotgun (WGS) entry which is preliminary data.</text>
</comment>
<gene>
    <name evidence="4" type="ORF">HNQ72_000813</name>
</gene>